<feature type="transmembrane region" description="Helical" evidence="6">
    <location>
        <begin position="6"/>
        <end position="30"/>
    </location>
</feature>
<dbReference type="PANTHER" id="PTHR43531">
    <property type="entry name" value="PROTEIN ICFG"/>
    <property type="match status" value="1"/>
</dbReference>
<keyword evidence="10" id="KW-1185">Reference proteome</keyword>
<dbReference type="Proteomes" id="UP001561046">
    <property type="component" value="Unassembled WGS sequence"/>
</dbReference>
<evidence type="ECO:0000256" key="6">
    <source>
        <dbReference type="SAM" id="Phobius"/>
    </source>
</evidence>
<sequence length="558" mass="59328">MDRFKISTRLVISFAVMVVLLAILGGVALVGSSVQRSTLEEITQRQVPLVQALNATKDGINEQAIQFRNLALFPSQNIQQFARAEIQKTRTDIAAQLDIVNSMARSERAKALLERLQQQRASYLKLGDEFLVLVDRDQSEEARAMLEAQLRPVQREYQRVIRELLNHQTESSEKAAQKADAAARELLWGVLITGAVVTVLAVFLAWAIIRSITRPLTQAVAVADRVADGDLSGEIAAGSKDEMGQLLNALQRMQQSLVRTVTVVRSNAQGVASASAQIAAGNHDLSGRTEEQASALEQTAASMEELSSTVSHNADNARQANQMAMNASTVATQGGEVVAEVVATMKSIDESSHKIADIIGVIDGIAFQTNILALNAAVEAARAGEQGRGFAVVASEVRALAQRSADAAKEIKQLISTSVERVAQGSRLADQAGSTMTGVVTAIRRVTDIMGEISAASHEQSSGVSQIGEAVTQMDQATQQNAALVEEMAAAATSLNNQAQSLVGAVAVFKLSDQEQQGQVAAAEPAAHADMKRAKNMAKEAELSREVAGSGKLANLCC</sequence>
<feature type="transmembrane region" description="Helical" evidence="6">
    <location>
        <begin position="186"/>
        <end position="209"/>
    </location>
</feature>
<keyword evidence="6" id="KW-0472">Membrane</keyword>
<keyword evidence="6" id="KW-0812">Transmembrane</keyword>
<protein>
    <submittedName>
        <fullName evidence="9">Methyl-accepting chemotaxis protein</fullName>
    </submittedName>
</protein>
<dbReference type="PRINTS" id="PR00260">
    <property type="entry name" value="CHEMTRNSDUCR"/>
</dbReference>
<dbReference type="SUPFAM" id="SSF58104">
    <property type="entry name" value="Methyl-accepting chemotaxis protein (MCP) signaling domain"/>
    <property type="match status" value="1"/>
</dbReference>
<feature type="domain" description="HAMP" evidence="8">
    <location>
        <begin position="210"/>
        <end position="262"/>
    </location>
</feature>
<dbReference type="InterPro" id="IPR024478">
    <property type="entry name" value="HlyB_4HB_MCP"/>
</dbReference>
<dbReference type="Pfam" id="PF00015">
    <property type="entry name" value="MCPsignal"/>
    <property type="match status" value="1"/>
</dbReference>
<dbReference type="RefSeq" id="WP_369340111.1">
    <property type="nucleotide sequence ID" value="NZ_JBFYGN010000029.1"/>
</dbReference>
<reference evidence="9 10" key="1">
    <citation type="journal article" date="2013" name="Int. J. Syst. Evol. Microbiol.">
        <title>Comamonas guangdongensis sp. nov., isolated from subterranean forest sediment, and emended description of the genus Comamonas.</title>
        <authorList>
            <person name="Zhang J."/>
            <person name="Wang Y."/>
            <person name="Zhou S."/>
            <person name="Wu C."/>
            <person name="He J."/>
            <person name="Li F."/>
        </authorList>
    </citation>
    <scope>NUCLEOTIDE SEQUENCE [LARGE SCALE GENOMIC DNA]</scope>
    <source>
        <strain evidence="9 10">CCTCC AB2011133</strain>
    </source>
</reference>
<dbReference type="Gene3D" id="1.10.287.950">
    <property type="entry name" value="Methyl-accepting chemotaxis protein"/>
    <property type="match status" value="1"/>
</dbReference>
<dbReference type="PROSITE" id="PS50885">
    <property type="entry name" value="HAMP"/>
    <property type="match status" value="1"/>
</dbReference>
<proteinExistence type="inferred from homology"/>
<dbReference type="CDD" id="cd11386">
    <property type="entry name" value="MCP_signal"/>
    <property type="match status" value="1"/>
</dbReference>
<evidence type="ECO:0000256" key="3">
    <source>
        <dbReference type="PROSITE-ProRule" id="PRU00284"/>
    </source>
</evidence>
<name>A0ABV3ZZ98_9BURK</name>
<evidence type="ECO:0000256" key="4">
    <source>
        <dbReference type="SAM" id="Coils"/>
    </source>
</evidence>
<feature type="coiled-coil region" evidence="4">
    <location>
        <begin position="467"/>
        <end position="494"/>
    </location>
</feature>
<dbReference type="SMART" id="SM00283">
    <property type="entry name" value="MA"/>
    <property type="match status" value="1"/>
</dbReference>
<dbReference type="InterPro" id="IPR003660">
    <property type="entry name" value="HAMP_dom"/>
</dbReference>
<accession>A0ABV3ZZ98</accession>
<feature type="domain" description="Methyl-accepting transducer" evidence="7">
    <location>
        <begin position="267"/>
        <end position="496"/>
    </location>
</feature>
<evidence type="ECO:0000259" key="8">
    <source>
        <dbReference type="PROSITE" id="PS50885"/>
    </source>
</evidence>
<dbReference type="EMBL" id="JBFYGN010000029">
    <property type="protein sequence ID" value="MEX8194935.1"/>
    <property type="molecule type" value="Genomic_DNA"/>
</dbReference>
<dbReference type="Pfam" id="PF00672">
    <property type="entry name" value="HAMP"/>
    <property type="match status" value="1"/>
</dbReference>
<feature type="compositionally biased region" description="Polar residues" evidence="5">
    <location>
        <begin position="295"/>
        <end position="310"/>
    </location>
</feature>
<comment type="caution">
    <text evidence="9">The sequence shown here is derived from an EMBL/GenBank/DDBJ whole genome shotgun (WGS) entry which is preliminary data.</text>
</comment>
<evidence type="ECO:0000256" key="2">
    <source>
        <dbReference type="ARBA" id="ARBA00029447"/>
    </source>
</evidence>
<evidence type="ECO:0000256" key="5">
    <source>
        <dbReference type="SAM" id="MobiDB-lite"/>
    </source>
</evidence>
<dbReference type="InterPro" id="IPR051310">
    <property type="entry name" value="MCP_chemotaxis"/>
</dbReference>
<dbReference type="PANTHER" id="PTHR43531:SF14">
    <property type="entry name" value="METHYL-ACCEPTING CHEMOTAXIS PROTEIN I-RELATED"/>
    <property type="match status" value="1"/>
</dbReference>
<dbReference type="Gene3D" id="6.10.340.10">
    <property type="match status" value="1"/>
</dbReference>
<feature type="region of interest" description="Disordered" evidence="5">
    <location>
        <begin position="283"/>
        <end position="310"/>
    </location>
</feature>
<gene>
    <name evidence="9" type="ORF">AB6724_19050</name>
</gene>
<dbReference type="SMART" id="SM00304">
    <property type="entry name" value="HAMP"/>
    <property type="match status" value="1"/>
</dbReference>
<evidence type="ECO:0000259" key="7">
    <source>
        <dbReference type="PROSITE" id="PS50111"/>
    </source>
</evidence>
<organism evidence="9 10">
    <name type="scientific">Comamonas guangdongensis</name>
    <dbReference type="NCBI Taxonomy" id="510515"/>
    <lineage>
        <taxon>Bacteria</taxon>
        <taxon>Pseudomonadati</taxon>
        <taxon>Pseudomonadota</taxon>
        <taxon>Betaproteobacteria</taxon>
        <taxon>Burkholderiales</taxon>
        <taxon>Comamonadaceae</taxon>
        <taxon>Comamonas</taxon>
    </lineage>
</organism>
<dbReference type="Pfam" id="PF12729">
    <property type="entry name" value="4HB_MCP_1"/>
    <property type="match status" value="1"/>
</dbReference>
<dbReference type="InterPro" id="IPR047347">
    <property type="entry name" value="YvaQ-like_sensor"/>
</dbReference>
<evidence type="ECO:0000313" key="9">
    <source>
        <dbReference type="EMBL" id="MEX8194935.1"/>
    </source>
</evidence>
<keyword evidence="3" id="KW-0807">Transducer</keyword>
<dbReference type="InterPro" id="IPR004089">
    <property type="entry name" value="MCPsignal_dom"/>
</dbReference>
<evidence type="ECO:0000313" key="10">
    <source>
        <dbReference type="Proteomes" id="UP001561046"/>
    </source>
</evidence>
<feature type="coiled-coil region" evidence="4">
    <location>
        <begin position="99"/>
        <end position="126"/>
    </location>
</feature>
<keyword evidence="4" id="KW-0175">Coiled coil</keyword>
<comment type="similarity">
    <text evidence="2">Belongs to the methyl-accepting chemotaxis (MCP) protein family.</text>
</comment>
<evidence type="ECO:0000256" key="1">
    <source>
        <dbReference type="ARBA" id="ARBA00022481"/>
    </source>
</evidence>
<keyword evidence="1" id="KW-0488">Methylation</keyword>
<keyword evidence="6" id="KW-1133">Transmembrane helix</keyword>
<dbReference type="InterPro" id="IPR004090">
    <property type="entry name" value="Chemotax_Me-accpt_rcpt"/>
</dbReference>
<dbReference type="CDD" id="cd19411">
    <property type="entry name" value="MCP2201-like_sensor"/>
    <property type="match status" value="1"/>
</dbReference>
<dbReference type="PROSITE" id="PS50111">
    <property type="entry name" value="CHEMOTAXIS_TRANSDUC_2"/>
    <property type="match status" value="1"/>
</dbReference>
<dbReference type="CDD" id="cd06225">
    <property type="entry name" value="HAMP"/>
    <property type="match status" value="1"/>
</dbReference>